<organism evidence="1 2">
    <name type="scientific">Streptomyces filipinensis</name>
    <dbReference type="NCBI Taxonomy" id="66887"/>
    <lineage>
        <taxon>Bacteria</taxon>
        <taxon>Bacillati</taxon>
        <taxon>Actinomycetota</taxon>
        <taxon>Actinomycetes</taxon>
        <taxon>Kitasatosporales</taxon>
        <taxon>Streptomycetaceae</taxon>
        <taxon>Streptomyces</taxon>
    </lineage>
</organism>
<comment type="caution">
    <text evidence="1">The sequence shown here is derived from an EMBL/GenBank/DDBJ whole genome shotgun (WGS) entry which is preliminary data.</text>
</comment>
<keyword evidence="2" id="KW-1185">Reference proteome</keyword>
<dbReference type="AlphaFoldDB" id="A0A918IAF3"/>
<accession>A0A918IAF3</accession>
<reference evidence="1" key="1">
    <citation type="journal article" date="2014" name="Int. J. Syst. Evol. Microbiol.">
        <title>Complete genome sequence of Corynebacterium casei LMG S-19264T (=DSM 44701T), isolated from a smear-ripened cheese.</title>
        <authorList>
            <consortium name="US DOE Joint Genome Institute (JGI-PGF)"/>
            <person name="Walter F."/>
            <person name="Albersmeier A."/>
            <person name="Kalinowski J."/>
            <person name="Ruckert C."/>
        </authorList>
    </citation>
    <scope>NUCLEOTIDE SEQUENCE</scope>
    <source>
        <strain evidence="1">JCM 4369</strain>
    </source>
</reference>
<gene>
    <name evidence="1" type="ORF">GCM10010260_30420</name>
</gene>
<dbReference type="Proteomes" id="UP000618795">
    <property type="component" value="Unassembled WGS sequence"/>
</dbReference>
<sequence>MQGHLAAPSVQAGVDEDRGACRAEQVRAHLQHLRWHESPWRWKTDPCSSLLPILWMLVTQMPAPASIAHVGRSGWKGRCAPQALVHDQRHPAAVADLGHRAQVRARTVRGGAGGQRALRVRMRPEGRLELVRRRRMSERPLRVPARLHPDGCDPRQDQARDDRLVGVPADQELLVPATASMAALTDSELPQVV</sequence>
<proteinExistence type="predicted"/>
<name>A0A918IAF3_9ACTN</name>
<evidence type="ECO:0000313" key="2">
    <source>
        <dbReference type="Proteomes" id="UP000618795"/>
    </source>
</evidence>
<protein>
    <submittedName>
        <fullName evidence="1">Uncharacterized protein</fullName>
    </submittedName>
</protein>
<reference evidence="1" key="2">
    <citation type="submission" date="2020-09" db="EMBL/GenBank/DDBJ databases">
        <authorList>
            <person name="Sun Q."/>
            <person name="Ohkuma M."/>
        </authorList>
    </citation>
    <scope>NUCLEOTIDE SEQUENCE</scope>
    <source>
        <strain evidence="1">JCM 4369</strain>
    </source>
</reference>
<dbReference type="EMBL" id="BMTD01000005">
    <property type="protein sequence ID" value="GGU93386.1"/>
    <property type="molecule type" value="Genomic_DNA"/>
</dbReference>
<evidence type="ECO:0000313" key="1">
    <source>
        <dbReference type="EMBL" id="GGU93386.1"/>
    </source>
</evidence>